<organism evidence="3">
    <name type="scientific">marine metagenome</name>
    <dbReference type="NCBI Taxonomy" id="408172"/>
    <lineage>
        <taxon>unclassified sequences</taxon>
        <taxon>metagenomes</taxon>
        <taxon>ecological metagenomes</taxon>
    </lineage>
</organism>
<dbReference type="GO" id="GO:0004592">
    <property type="term" value="F:pantoate-beta-alanine ligase activity"/>
    <property type="evidence" value="ECO:0007669"/>
    <property type="project" value="InterPro"/>
</dbReference>
<dbReference type="EMBL" id="UINC01128293">
    <property type="protein sequence ID" value="SVD07954.1"/>
    <property type="molecule type" value="Genomic_DNA"/>
</dbReference>
<dbReference type="InterPro" id="IPR003721">
    <property type="entry name" value="Pantoate_ligase"/>
</dbReference>
<gene>
    <name evidence="3" type="ORF">METZ01_LOCUS360808</name>
</gene>
<keyword evidence="1" id="KW-0547">Nucleotide-binding</keyword>
<dbReference type="PANTHER" id="PTHR21299:SF1">
    <property type="entry name" value="PANTOATE--BETA-ALANINE LIGASE"/>
    <property type="match status" value="1"/>
</dbReference>
<sequence length="135" mass="15174">MKVFTNIEKYTAFLKNINKSPIGFVPTMGALHKGHLSLIKIAKSQNKIVVASIFVNPTQFNDSNDFQHYPRTVKEDIEKLTETGCDAVIVPAQNEIYPNDNSVTVKTLIDLKIEHLTKTMEGKYRPGHFEGVVNV</sequence>
<evidence type="ECO:0008006" key="4">
    <source>
        <dbReference type="Google" id="ProtNLM"/>
    </source>
</evidence>
<accession>A0A382SDH5</accession>
<feature type="non-terminal residue" evidence="3">
    <location>
        <position position="135"/>
    </location>
</feature>
<dbReference type="InterPro" id="IPR004821">
    <property type="entry name" value="Cyt_trans-like"/>
</dbReference>
<evidence type="ECO:0000256" key="1">
    <source>
        <dbReference type="ARBA" id="ARBA00022741"/>
    </source>
</evidence>
<dbReference type="Gene3D" id="3.40.50.620">
    <property type="entry name" value="HUPs"/>
    <property type="match status" value="1"/>
</dbReference>
<dbReference type="AlphaFoldDB" id="A0A382SDH5"/>
<evidence type="ECO:0000313" key="3">
    <source>
        <dbReference type="EMBL" id="SVD07954.1"/>
    </source>
</evidence>
<dbReference type="GO" id="GO:0005524">
    <property type="term" value="F:ATP binding"/>
    <property type="evidence" value="ECO:0007669"/>
    <property type="project" value="UniProtKB-KW"/>
</dbReference>
<proteinExistence type="predicted"/>
<dbReference type="GO" id="GO:0015940">
    <property type="term" value="P:pantothenate biosynthetic process"/>
    <property type="evidence" value="ECO:0007669"/>
    <property type="project" value="InterPro"/>
</dbReference>
<evidence type="ECO:0000256" key="2">
    <source>
        <dbReference type="ARBA" id="ARBA00022840"/>
    </source>
</evidence>
<dbReference type="GO" id="GO:0005829">
    <property type="term" value="C:cytosol"/>
    <property type="evidence" value="ECO:0007669"/>
    <property type="project" value="TreeGrafter"/>
</dbReference>
<dbReference type="NCBIfam" id="TIGR00125">
    <property type="entry name" value="cyt_tran_rel"/>
    <property type="match status" value="1"/>
</dbReference>
<dbReference type="Pfam" id="PF02569">
    <property type="entry name" value="Pantoate_ligase"/>
    <property type="match status" value="1"/>
</dbReference>
<name>A0A382SDH5_9ZZZZ</name>
<dbReference type="InterPro" id="IPR014729">
    <property type="entry name" value="Rossmann-like_a/b/a_fold"/>
</dbReference>
<protein>
    <recommendedName>
        <fullName evidence="4">Pantoate--beta-alanine ligase</fullName>
    </recommendedName>
</protein>
<keyword evidence="2" id="KW-0067">ATP-binding</keyword>
<reference evidence="3" key="1">
    <citation type="submission" date="2018-05" db="EMBL/GenBank/DDBJ databases">
        <authorList>
            <person name="Lanie J.A."/>
            <person name="Ng W.-L."/>
            <person name="Kazmierczak K.M."/>
            <person name="Andrzejewski T.M."/>
            <person name="Davidsen T.M."/>
            <person name="Wayne K.J."/>
            <person name="Tettelin H."/>
            <person name="Glass J.I."/>
            <person name="Rusch D."/>
            <person name="Podicherti R."/>
            <person name="Tsui H.-C.T."/>
            <person name="Winkler M.E."/>
        </authorList>
    </citation>
    <scope>NUCLEOTIDE SEQUENCE</scope>
</reference>
<dbReference type="SUPFAM" id="SSF52374">
    <property type="entry name" value="Nucleotidylyl transferase"/>
    <property type="match status" value="1"/>
</dbReference>
<dbReference type="PANTHER" id="PTHR21299">
    <property type="entry name" value="CYTIDYLATE KINASE/PANTOATE-BETA-ALANINE LIGASE"/>
    <property type="match status" value="1"/>
</dbReference>